<name>A0ABS3WEQ0_9BACL</name>
<reference evidence="1 2" key="1">
    <citation type="submission" date="2021-03" db="EMBL/GenBank/DDBJ databases">
        <title>Paenibacillus artemisicola MWE-103 whole genome sequence.</title>
        <authorList>
            <person name="Ham Y.J."/>
        </authorList>
    </citation>
    <scope>NUCLEOTIDE SEQUENCE [LARGE SCALE GENOMIC DNA]</scope>
    <source>
        <strain evidence="1 2">MWE-103</strain>
    </source>
</reference>
<accession>A0ABS3WEQ0</accession>
<dbReference type="Proteomes" id="UP000670947">
    <property type="component" value="Unassembled WGS sequence"/>
</dbReference>
<dbReference type="EMBL" id="JAGGDJ010000023">
    <property type="protein sequence ID" value="MBO7746810.1"/>
    <property type="molecule type" value="Genomic_DNA"/>
</dbReference>
<evidence type="ECO:0000313" key="1">
    <source>
        <dbReference type="EMBL" id="MBO7746810.1"/>
    </source>
</evidence>
<evidence type="ECO:0000313" key="2">
    <source>
        <dbReference type="Proteomes" id="UP000670947"/>
    </source>
</evidence>
<dbReference type="RefSeq" id="WP_208849551.1">
    <property type="nucleotide sequence ID" value="NZ_JAGGDJ010000023.1"/>
</dbReference>
<sequence>MTKADTMDKRLAALDAVTGAAVFAIVEELYGLDLASATASPDAPRLGEAIDACLADNAGRPAGSALRAAINAACGVNLDALSALEGKRISLYSKGRWMLRADDDLFVVQTGDGDADVAIYPTGRYADIAGTRALPPELTEALVRLGYAVNGPAGCSYADPAGEAVPDAFKGRTMAALLDVIRRSFADV</sequence>
<protein>
    <submittedName>
        <fullName evidence="1">Uncharacterized protein</fullName>
    </submittedName>
</protein>
<proteinExistence type="predicted"/>
<keyword evidence="2" id="KW-1185">Reference proteome</keyword>
<comment type="caution">
    <text evidence="1">The sequence shown here is derived from an EMBL/GenBank/DDBJ whole genome shotgun (WGS) entry which is preliminary data.</text>
</comment>
<organism evidence="1 2">
    <name type="scientific">Paenibacillus artemisiicola</name>
    <dbReference type="NCBI Taxonomy" id="1172618"/>
    <lineage>
        <taxon>Bacteria</taxon>
        <taxon>Bacillati</taxon>
        <taxon>Bacillota</taxon>
        <taxon>Bacilli</taxon>
        <taxon>Bacillales</taxon>
        <taxon>Paenibacillaceae</taxon>
        <taxon>Paenibacillus</taxon>
    </lineage>
</organism>
<gene>
    <name evidence="1" type="ORF">I8J29_21575</name>
</gene>